<organism evidence="1 2">
    <name type="scientific">Eretmocerus hayati</name>
    <dbReference type="NCBI Taxonomy" id="131215"/>
    <lineage>
        <taxon>Eukaryota</taxon>
        <taxon>Metazoa</taxon>
        <taxon>Ecdysozoa</taxon>
        <taxon>Arthropoda</taxon>
        <taxon>Hexapoda</taxon>
        <taxon>Insecta</taxon>
        <taxon>Pterygota</taxon>
        <taxon>Neoptera</taxon>
        <taxon>Endopterygota</taxon>
        <taxon>Hymenoptera</taxon>
        <taxon>Apocrita</taxon>
        <taxon>Proctotrupomorpha</taxon>
        <taxon>Chalcidoidea</taxon>
        <taxon>Aphelinidae</taxon>
        <taxon>Aphelininae</taxon>
        <taxon>Eretmocerus</taxon>
    </lineage>
</organism>
<dbReference type="EMBL" id="CM056741">
    <property type="protein sequence ID" value="KAJ8685350.1"/>
    <property type="molecule type" value="Genomic_DNA"/>
</dbReference>
<gene>
    <name evidence="1" type="ORF">QAD02_021143</name>
</gene>
<keyword evidence="2" id="KW-1185">Reference proteome</keyword>
<protein>
    <submittedName>
        <fullName evidence="1">Uncharacterized protein</fullName>
    </submittedName>
</protein>
<accession>A0ACC2PU81</accession>
<sequence>MGKRSRNTWTLKSEIKKKQSKEGNGSGKYRFKRLEDYSDQETLEDELNNNRKNVPDKNETKEEENEKSEEKMDIESRERKIRGKLKLVVRKGIAWNGRYVEAWIKEVTGEDFDRWKIEGLCKKGQSKAYGAWVLKTDSRRIEEKLLGVMQRNGEKEFIVERFMNAAERWERKEKERGIQIMRERGYKVRTTKKGIRVSKDGNSCEMEWNKRIKRYMKARK</sequence>
<dbReference type="Proteomes" id="UP001239111">
    <property type="component" value="Chromosome 1"/>
</dbReference>
<evidence type="ECO:0000313" key="2">
    <source>
        <dbReference type="Proteomes" id="UP001239111"/>
    </source>
</evidence>
<name>A0ACC2PU81_9HYME</name>
<proteinExistence type="predicted"/>
<reference evidence="1" key="1">
    <citation type="submission" date="2023-04" db="EMBL/GenBank/DDBJ databases">
        <title>A chromosome-level genome assembly of the parasitoid wasp Eretmocerus hayati.</title>
        <authorList>
            <person name="Zhong Y."/>
            <person name="Liu S."/>
            <person name="Liu Y."/>
        </authorList>
    </citation>
    <scope>NUCLEOTIDE SEQUENCE</scope>
    <source>
        <strain evidence="1">ZJU_SS_LIU_2023</strain>
    </source>
</reference>
<comment type="caution">
    <text evidence="1">The sequence shown here is derived from an EMBL/GenBank/DDBJ whole genome shotgun (WGS) entry which is preliminary data.</text>
</comment>
<evidence type="ECO:0000313" key="1">
    <source>
        <dbReference type="EMBL" id="KAJ8685350.1"/>
    </source>
</evidence>